<gene>
    <name evidence="2" type="ORF">FRE64_16535</name>
</gene>
<evidence type="ECO:0000256" key="1">
    <source>
        <dbReference type="SAM" id="MobiDB-lite"/>
    </source>
</evidence>
<protein>
    <submittedName>
        <fullName evidence="2">Uncharacterized protein</fullName>
    </submittedName>
</protein>
<organism evidence="2 3">
    <name type="scientific">Euhalothece natronophila Z-M001</name>
    <dbReference type="NCBI Taxonomy" id="522448"/>
    <lineage>
        <taxon>Bacteria</taxon>
        <taxon>Bacillati</taxon>
        <taxon>Cyanobacteriota</taxon>
        <taxon>Cyanophyceae</taxon>
        <taxon>Oscillatoriophycideae</taxon>
        <taxon>Chroococcales</taxon>
        <taxon>Halothecacae</taxon>
        <taxon>Halothece cluster</taxon>
        <taxon>Euhalothece</taxon>
    </lineage>
</organism>
<keyword evidence="2" id="KW-0614">Plasmid</keyword>
<dbReference type="EMBL" id="CP042327">
    <property type="protein sequence ID" value="QDZ41580.1"/>
    <property type="molecule type" value="Genomic_DNA"/>
</dbReference>
<proteinExistence type="predicted"/>
<dbReference type="RefSeq" id="WP_146297455.1">
    <property type="nucleotide sequence ID" value="NZ_CP042327.1"/>
</dbReference>
<name>A0A5B8NU60_9CHRO</name>
<dbReference type="Proteomes" id="UP000318453">
    <property type="component" value="Plasmid pEu1"/>
</dbReference>
<geneLocation type="plasmid" evidence="3">
    <name>peu1</name>
</geneLocation>
<sequence>MESAGGKVPSSRPVAQTTQPLKERATQNSHESNPHYVGEICQFRVKDHPNLREFLDFGGLVSQVHDYYLEARRG</sequence>
<feature type="compositionally biased region" description="Polar residues" evidence="1">
    <location>
        <begin position="13"/>
        <end position="31"/>
    </location>
</feature>
<dbReference type="AlphaFoldDB" id="A0A5B8NU60"/>
<dbReference type="KEGG" id="enn:FRE64_16535"/>
<accession>A0A5B8NU60</accession>
<dbReference type="OrthoDB" id="505288at2"/>
<feature type="region of interest" description="Disordered" evidence="1">
    <location>
        <begin position="1"/>
        <end position="35"/>
    </location>
</feature>
<reference evidence="2" key="1">
    <citation type="submission" date="2019-08" db="EMBL/GenBank/DDBJ databases">
        <title>Carotenoids and Carotenoid Binding Proteins in the Halophilic Cyanobacterium Euhalothece sp. ZM00.</title>
        <authorList>
            <person name="Cho S.M."/>
            <person name="Song J.Y."/>
            <person name="Park Y.-I."/>
        </authorList>
    </citation>
    <scope>NUCLEOTIDE SEQUENCE [LARGE SCALE GENOMIC DNA]</scope>
    <source>
        <strain evidence="2">Z-M001</strain>
        <plasmid evidence="2">pEu1</plasmid>
    </source>
</reference>
<evidence type="ECO:0000313" key="3">
    <source>
        <dbReference type="Proteomes" id="UP000318453"/>
    </source>
</evidence>
<keyword evidence="3" id="KW-1185">Reference proteome</keyword>
<evidence type="ECO:0000313" key="2">
    <source>
        <dbReference type="EMBL" id="QDZ41580.1"/>
    </source>
</evidence>